<protein>
    <submittedName>
        <fullName evidence="2">Uncharacterized protein</fullName>
    </submittedName>
</protein>
<sequence length="127" mass="13872">MLEFSFVWELKRSIMHTFLCLIFLIEASVAPAPMFSLTRGTLLRRSLQPSPPGAVGQTPLQGQDLAPGPVLWMVEYNAAGPMSTPFLNPAAKRFSGFWYPYMASGNGRQAAAAPYASSSQDTILRFG</sequence>
<evidence type="ECO:0000313" key="1">
    <source>
        <dbReference type="Proteomes" id="UP000887565"/>
    </source>
</evidence>
<dbReference type="AlphaFoldDB" id="A0A915KC99"/>
<name>A0A915KC99_ROMCU</name>
<dbReference type="WBParaSite" id="nRc.2.0.1.t36403-RA">
    <property type="protein sequence ID" value="nRc.2.0.1.t36403-RA"/>
    <property type="gene ID" value="nRc.2.0.1.g36403"/>
</dbReference>
<evidence type="ECO:0000313" key="2">
    <source>
        <dbReference type="WBParaSite" id="nRc.2.0.1.t36403-RA"/>
    </source>
</evidence>
<dbReference type="Proteomes" id="UP000887565">
    <property type="component" value="Unplaced"/>
</dbReference>
<accession>A0A915KC99</accession>
<proteinExistence type="predicted"/>
<organism evidence="1 2">
    <name type="scientific">Romanomermis culicivorax</name>
    <name type="common">Nematode worm</name>
    <dbReference type="NCBI Taxonomy" id="13658"/>
    <lineage>
        <taxon>Eukaryota</taxon>
        <taxon>Metazoa</taxon>
        <taxon>Ecdysozoa</taxon>
        <taxon>Nematoda</taxon>
        <taxon>Enoplea</taxon>
        <taxon>Dorylaimia</taxon>
        <taxon>Mermithida</taxon>
        <taxon>Mermithoidea</taxon>
        <taxon>Mermithidae</taxon>
        <taxon>Romanomermis</taxon>
    </lineage>
</organism>
<keyword evidence="1" id="KW-1185">Reference proteome</keyword>
<reference evidence="2" key="1">
    <citation type="submission" date="2022-11" db="UniProtKB">
        <authorList>
            <consortium name="WormBaseParasite"/>
        </authorList>
    </citation>
    <scope>IDENTIFICATION</scope>
</reference>